<gene>
    <name evidence="7" type="ORF">E1202_28455</name>
</gene>
<keyword evidence="5" id="KW-0288">FMN</keyword>
<feature type="binding site" evidence="5">
    <location>
        <position position="286"/>
    </location>
    <ligand>
        <name>glyoxylate</name>
        <dbReference type="ChEBI" id="CHEBI:36655"/>
    </ligand>
</feature>
<keyword evidence="7" id="KW-0503">Monooxygenase</keyword>
<keyword evidence="8" id="KW-1185">Reference proteome</keyword>
<feature type="active site" description="Proton acceptor" evidence="4">
    <location>
        <position position="283"/>
    </location>
</feature>
<dbReference type="Gene3D" id="3.20.20.70">
    <property type="entry name" value="Aldolase class I"/>
    <property type="match status" value="1"/>
</dbReference>
<feature type="binding site" evidence="5">
    <location>
        <position position="187"/>
    </location>
    <ligand>
        <name>glyoxylate</name>
        <dbReference type="ChEBI" id="CHEBI:36655"/>
    </ligand>
</feature>
<reference evidence="7 8" key="1">
    <citation type="submission" date="2019-03" db="EMBL/GenBank/DDBJ databases">
        <title>Draft genome sequences of novel Actinobacteria.</title>
        <authorList>
            <person name="Sahin N."/>
            <person name="Ay H."/>
            <person name="Saygin H."/>
        </authorList>
    </citation>
    <scope>NUCLEOTIDE SEQUENCE [LARGE SCALE GENOMIC DNA]</scope>
    <source>
        <strain evidence="7 8">5K548</strain>
    </source>
</reference>
<evidence type="ECO:0000256" key="3">
    <source>
        <dbReference type="ARBA" id="ARBA00024042"/>
    </source>
</evidence>
<dbReference type="InterPro" id="IPR012133">
    <property type="entry name" value="Alpha-hydoxy_acid_DH_FMN"/>
</dbReference>
<feature type="binding site" evidence="5">
    <location>
        <position position="150"/>
    </location>
    <ligand>
        <name>FMN</name>
        <dbReference type="ChEBI" id="CHEBI:58210"/>
    </ligand>
</feature>
<dbReference type="PANTHER" id="PTHR10578:SF143">
    <property type="entry name" value="FMN-DEPENDENT ALPHA-HYDROXY ACID DEHYDROGENASE PB1A11.03"/>
    <property type="match status" value="1"/>
</dbReference>
<dbReference type="EMBL" id="SMLA01000073">
    <property type="protein sequence ID" value="TDD81813.1"/>
    <property type="molecule type" value="Genomic_DNA"/>
</dbReference>
<feature type="binding site" evidence="5">
    <location>
        <position position="152"/>
    </location>
    <ligand>
        <name>glyoxylate</name>
        <dbReference type="ChEBI" id="CHEBI:36655"/>
    </ligand>
</feature>
<dbReference type="Proteomes" id="UP000294723">
    <property type="component" value="Unassembled WGS sequence"/>
</dbReference>
<dbReference type="PROSITE" id="PS51349">
    <property type="entry name" value="FMN_HYDROXY_ACID_DH_2"/>
    <property type="match status" value="1"/>
</dbReference>
<feature type="binding site" evidence="5">
    <location>
        <position position="128"/>
    </location>
    <ligand>
        <name>FMN</name>
        <dbReference type="ChEBI" id="CHEBI:58210"/>
    </ligand>
</feature>
<evidence type="ECO:0000256" key="4">
    <source>
        <dbReference type="PIRSR" id="PIRSR000138-1"/>
    </source>
</evidence>
<dbReference type="AlphaFoldDB" id="A0A4R5B9H7"/>
<feature type="binding site" evidence="5">
    <location>
        <position position="281"/>
    </location>
    <ligand>
        <name>FMN</name>
        <dbReference type="ChEBI" id="CHEBI:58210"/>
    </ligand>
</feature>
<dbReference type="GO" id="GO:0004497">
    <property type="term" value="F:monooxygenase activity"/>
    <property type="evidence" value="ECO:0007669"/>
    <property type="project" value="UniProtKB-KW"/>
</dbReference>
<evidence type="ECO:0000256" key="2">
    <source>
        <dbReference type="ARBA" id="ARBA00023002"/>
    </source>
</evidence>
<dbReference type="Pfam" id="PF01070">
    <property type="entry name" value="FMN_dh"/>
    <property type="match status" value="1"/>
</dbReference>
<comment type="similarity">
    <text evidence="3">Belongs to the FMN-dependent alpha-hydroxy acid dehydrogenase family.</text>
</comment>
<dbReference type="PANTHER" id="PTHR10578">
    <property type="entry name" value="S -2-HYDROXY-ACID OXIDASE-RELATED"/>
    <property type="match status" value="1"/>
</dbReference>
<protein>
    <submittedName>
        <fullName evidence="7">Lactate 2-monooxygenase</fullName>
    </submittedName>
</protein>
<dbReference type="SUPFAM" id="SSF51395">
    <property type="entry name" value="FMN-linked oxidoreductases"/>
    <property type="match status" value="1"/>
</dbReference>
<feature type="binding site" evidence="5">
    <location>
        <position position="259"/>
    </location>
    <ligand>
        <name>FMN</name>
        <dbReference type="ChEBI" id="CHEBI:58210"/>
    </ligand>
</feature>
<keyword evidence="2" id="KW-0560">Oxidoreductase</keyword>
<keyword evidence="5" id="KW-0285">Flavoprotein</keyword>
<evidence type="ECO:0000256" key="5">
    <source>
        <dbReference type="PIRSR" id="PIRSR000138-2"/>
    </source>
</evidence>
<dbReference type="GO" id="GO:0010181">
    <property type="term" value="F:FMN binding"/>
    <property type="evidence" value="ECO:0007669"/>
    <property type="project" value="InterPro"/>
</dbReference>
<feature type="domain" description="FMN hydroxy acid dehydrogenase" evidence="6">
    <location>
        <begin position="18"/>
        <end position="386"/>
    </location>
</feature>
<sequence>MAYGDYQLEIYLNGLSGVLPDLPVEFDELEERAKAAMSPTVWSYVHGGAGSERTQRANVTAFDRWGLVPRMFVGATERDLEVDLFGLKLPSPVFMAPIGVLGICAQDGHGDLATARAAAQSGVPMVASTLSSDPLEDVAGEFGGTPGFFQLYTPKDRDLAESLVRRSENAGYKGIVVTLDTWIPGWRPRDLATSNFPQLRGHCLSNYYSDPVFRAGLDKTPEEDPGAAVLSWVSTFGNPLTWNDLPWLRSLTDLPLIVKGICHPDDVRRAKDGGVDGIYCSTHGGRQADGGLPALEVLPEVVDAADGMPVLFDSGVRSGADIVKALSLGATAVGVGRPYAYGLALGGTRGVVHVLRSLLAEADLIMAVDGYPSIADLTREAVRRLP</sequence>
<dbReference type="InterPro" id="IPR037396">
    <property type="entry name" value="FMN_HAD"/>
</dbReference>
<proteinExistence type="inferred from homology"/>
<accession>A0A4R5B9H7</accession>
<comment type="caution">
    <text evidence="7">The sequence shown here is derived from an EMBL/GenBank/DDBJ whole genome shotgun (WGS) entry which is preliminary data.</text>
</comment>
<dbReference type="InterPro" id="IPR000262">
    <property type="entry name" value="FMN-dep_DH"/>
</dbReference>
<evidence type="ECO:0000313" key="8">
    <source>
        <dbReference type="Proteomes" id="UP000294723"/>
    </source>
</evidence>
<feature type="binding site" evidence="5">
    <location>
        <begin position="336"/>
        <end position="337"/>
    </location>
    <ligand>
        <name>FMN</name>
        <dbReference type="ChEBI" id="CHEBI:58210"/>
    </ligand>
</feature>
<dbReference type="PIRSF" id="PIRSF000138">
    <property type="entry name" value="Al-hdrx_acd_dh"/>
    <property type="match status" value="1"/>
</dbReference>
<feature type="binding site" evidence="5">
    <location>
        <position position="283"/>
    </location>
    <ligand>
        <name>glyoxylate</name>
        <dbReference type="ChEBI" id="CHEBI:36655"/>
    </ligand>
</feature>
<name>A0A4R5B9H7_9PSEU</name>
<evidence type="ECO:0000259" key="6">
    <source>
        <dbReference type="PROSITE" id="PS51349"/>
    </source>
</evidence>
<evidence type="ECO:0000256" key="1">
    <source>
        <dbReference type="ARBA" id="ARBA00001917"/>
    </source>
</evidence>
<organism evidence="7 8">
    <name type="scientific">Saccharopolyspora karakumensis</name>
    <dbReference type="NCBI Taxonomy" id="2530386"/>
    <lineage>
        <taxon>Bacteria</taxon>
        <taxon>Bacillati</taxon>
        <taxon>Actinomycetota</taxon>
        <taxon>Actinomycetes</taxon>
        <taxon>Pseudonocardiales</taxon>
        <taxon>Pseudonocardiaceae</taxon>
        <taxon>Saccharopolyspora</taxon>
    </lineage>
</organism>
<comment type="cofactor">
    <cofactor evidence="1">
        <name>FMN</name>
        <dbReference type="ChEBI" id="CHEBI:58210"/>
    </cofactor>
</comment>
<feature type="binding site" evidence="5">
    <location>
        <begin position="313"/>
        <end position="317"/>
    </location>
    <ligand>
        <name>FMN</name>
        <dbReference type="ChEBI" id="CHEBI:58210"/>
    </ligand>
</feature>
<evidence type="ECO:0000313" key="7">
    <source>
        <dbReference type="EMBL" id="TDD81813.1"/>
    </source>
</evidence>
<dbReference type="RefSeq" id="WP_132686416.1">
    <property type="nucleotide sequence ID" value="NZ_SMLA01000073.1"/>
</dbReference>
<feature type="binding site" evidence="5">
    <location>
        <begin position="97"/>
        <end position="99"/>
    </location>
    <ligand>
        <name>FMN</name>
        <dbReference type="ChEBI" id="CHEBI:58210"/>
    </ligand>
</feature>
<feature type="binding site" evidence="5">
    <location>
        <position position="44"/>
    </location>
    <ligand>
        <name>glyoxylate</name>
        <dbReference type="ChEBI" id="CHEBI:36655"/>
    </ligand>
</feature>
<dbReference type="CDD" id="cd03332">
    <property type="entry name" value="LMO_FMN"/>
    <property type="match status" value="1"/>
</dbReference>
<dbReference type="InterPro" id="IPR013785">
    <property type="entry name" value="Aldolase_TIM"/>
</dbReference>
<feature type="binding site" evidence="5">
    <location>
        <position position="178"/>
    </location>
    <ligand>
        <name>FMN</name>
        <dbReference type="ChEBI" id="CHEBI:58210"/>
    </ligand>
</feature>
<dbReference type="InterPro" id="IPR037350">
    <property type="entry name" value="LMO_FMN"/>
</dbReference>